<evidence type="ECO:0000313" key="4">
    <source>
        <dbReference type="EMBL" id="TRB72440.1"/>
    </source>
</evidence>
<organism evidence="4 5">
    <name type="scientific">Mannheimia haemolytica</name>
    <name type="common">Pasteurella haemolytica</name>
    <dbReference type="NCBI Taxonomy" id="75985"/>
    <lineage>
        <taxon>Bacteria</taxon>
        <taxon>Pseudomonadati</taxon>
        <taxon>Pseudomonadota</taxon>
        <taxon>Gammaproteobacteria</taxon>
        <taxon>Pasteurellales</taxon>
        <taxon>Pasteurellaceae</taxon>
        <taxon>Mannheimia</taxon>
    </lineage>
</organism>
<evidence type="ECO:0000313" key="5">
    <source>
        <dbReference type="Proteomes" id="UP000315164"/>
    </source>
</evidence>
<protein>
    <submittedName>
        <fullName evidence="4">Tape measure protein</fullName>
    </submittedName>
</protein>
<dbReference type="EMBL" id="VAJB01000036">
    <property type="protein sequence ID" value="TRB72440.1"/>
    <property type="molecule type" value="Genomic_DNA"/>
</dbReference>
<feature type="domain" description="Tape measure protein N-terminal" evidence="1">
    <location>
        <begin position="90"/>
        <end position="228"/>
    </location>
</feature>
<dbReference type="AlphaFoldDB" id="A0A547E902"/>
<sequence>MSGLGKLTVTLELENAKFQSAMTKSDYEAQKFAKNFIQNMDRARNHAKEFADRSTQYLKNIEQAAKNLNKNSEFSFLSTIGGHYQSMSSGILSAAKAYTDIQNKMKLVSGSSAEAAKRLTDVFDIATKTSQSTEAVSGVYQTFAQNAQSLGLAQKDVAELTKTVSQAVAASGASSSAASNALTQFGQSLLMGKMKAQEFNSLITQTPTIIQAMAKGLGMTMAEFKAAVYRAKSLLG</sequence>
<evidence type="ECO:0000313" key="6">
    <source>
        <dbReference type="Proteomes" id="UP000318394"/>
    </source>
</evidence>
<proteinExistence type="predicted"/>
<evidence type="ECO:0000259" key="1">
    <source>
        <dbReference type="Pfam" id="PF20155"/>
    </source>
</evidence>
<evidence type="ECO:0000313" key="3">
    <source>
        <dbReference type="EMBL" id="TRB71814.1"/>
    </source>
</evidence>
<keyword evidence="6" id="KW-1185">Reference proteome</keyword>
<dbReference type="GeneID" id="67368505"/>
<name>A0A547E902_MANHA</name>
<evidence type="ECO:0000313" key="2">
    <source>
        <dbReference type="EMBL" id="TRB34634.1"/>
    </source>
</evidence>
<reference evidence="5 6" key="1">
    <citation type="journal article" date="2019" name="Vet. Microbiol.">
        <title>Genetic characterization of susceptible and multi-drug resistant Mannheimia haemolytica isolated from high-risk stocker calves prior to and after antimicrobial metaphylaxis.</title>
        <authorList>
            <person name="Snyder E.R."/>
            <person name="Alvarez-Narvaez S."/>
            <person name="Credille B.C."/>
        </authorList>
    </citation>
    <scope>NUCLEOTIDE SEQUENCE [LARGE SCALE GENOMIC DNA]</scope>
    <source>
        <strain evidence="4 5">UGA-R5-128-1</strain>
        <strain evidence="2 6">UGA-R7-163-1</strain>
    </source>
</reference>
<dbReference type="InterPro" id="IPR013491">
    <property type="entry name" value="Tape_meas_N"/>
</dbReference>
<gene>
    <name evidence="4" type="ORF">FEA53_12035</name>
    <name evidence="3" type="ORF">FEA53_13030</name>
    <name evidence="2" type="ORF">FEB89_12810</name>
</gene>
<dbReference type="EMBL" id="VAJB01000047">
    <property type="protein sequence ID" value="TRB71814.1"/>
    <property type="molecule type" value="Genomic_DNA"/>
</dbReference>
<dbReference type="OrthoDB" id="79849at2"/>
<dbReference type="EMBL" id="VAJI01000046">
    <property type="protein sequence ID" value="TRB34634.1"/>
    <property type="molecule type" value="Genomic_DNA"/>
</dbReference>
<dbReference type="Pfam" id="PF20155">
    <property type="entry name" value="TMP_3"/>
    <property type="match status" value="1"/>
</dbReference>
<dbReference type="RefSeq" id="WP_006253312.1">
    <property type="nucleotide sequence ID" value="NZ_CP011098.1"/>
</dbReference>
<dbReference type="NCBIfam" id="TIGR02675">
    <property type="entry name" value="tape_meas_nterm"/>
    <property type="match status" value="1"/>
</dbReference>
<dbReference type="KEGG" id="mhay:VK67_04460"/>
<dbReference type="Proteomes" id="UP000318394">
    <property type="component" value="Unassembled WGS sequence"/>
</dbReference>
<dbReference type="KEGG" id="mhaq:WC39_04460"/>
<dbReference type="Proteomes" id="UP000315164">
    <property type="component" value="Unassembled WGS sequence"/>
</dbReference>
<accession>A0A547E902</accession>
<comment type="caution">
    <text evidence="4">The sequence shown here is derived from an EMBL/GenBank/DDBJ whole genome shotgun (WGS) entry which is preliminary data.</text>
</comment>